<sequence>MGPGPTQVTSFRSQEQSTLSEQSRSPYRRQRRGPGPARGGGGGAGAAAERGAPRDPARRVAYDVLRAVDQRDAYANLLLPSLLNERGISGRDAALATELTYGTLRLQGTYDAVMETCVDRTLASVDAEVLPLLRLGAHQLLSTKIPPHAAVSATVDLARRVVGQHRARFANAILRKVSARDLDAWIGVVAPDRAVDPSGYLSVVHSHPRWIVKELARALGERSRTGLVETERLLAAHNERPKVTLVAKPGRATVEDLVAAGAEPTPYSPFGARLPEGDPAAIREVRQGRAAVQDEASQLVALALTRVEVPGGDGLWLDMCAGPGGKAGLLASLAGRGDARLVASEVQPARAGLVAGAVRRAPRDAGRAVAADGTRPAWRPGTFDRVLVDVPCTGLGALRRRPEARWRRTEGSAAELAPLQRDLLRNAVESVRPGGVVAYVTCSPHLDETDAVVRGVLADRGDLTLLRAADLLDEVPGLAAGEEGRYVQFWPHRHGTDAMFLALLRRG</sequence>
<dbReference type="Gene3D" id="1.10.940.10">
    <property type="entry name" value="NusB-like"/>
    <property type="match status" value="1"/>
</dbReference>
<comment type="function">
    <text evidence="6">May act as RNA methyltransferase.</text>
</comment>
<dbReference type="SUPFAM" id="SSF53335">
    <property type="entry name" value="S-adenosyl-L-methionine-dependent methyltransferases"/>
    <property type="match status" value="1"/>
</dbReference>
<dbReference type="GO" id="GO:0006355">
    <property type="term" value="P:regulation of DNA-templated transcription"/>
    <property type="evidence" value="ECO:0007669"/>
    <property type="project" value="InterPro"/>
</dbReference>
<dbReference type="GO" id="GO:0003723">
    <property type="term" value="F:RNA binding"/>
    <property type="evidence" value="ECO:0007669"/>
    <property type="project" value="UniProtKB-UniRule"/>
</dbReference>
<evidence type="ECO:0000256" key="7">
    <source>
        <dbReference type="PROSITE-ProRule" id="PRU01023"/>
    </source>
</evidence>
<keyword evidence="3 7" id="KW-0808">Transferase</keyword>
<feature type="binding site" evidence="7">
    <location>
        <position position="345"/>
    </location>
    <ligand>
        <name>S-adenosyl-L-methionine</name>
        <dbReference type="ChEBI" id="CHEBI:59789"/>
    </ligand>
</feature>
<dbReference type="InterPro" id="IPR035926">
    <property type="entry name" value="NusB-like_sf"/>
</dbReference>
<evidence type="ECO:0000256" key="5">
    <source>
        <dbReference type="ARBA" id="ARBA00022884"/>
    </source>
</evidence>
<evidence type="ECO:0000256" key="8">
    <source>
        <dbReference type="SAM" id="MobiDB-lite"/>
    </source>
</evidence>
<keyword evidence="4 7" id="KW-0949">S-adenosyl-L-methionine</keyword>
<dbReference type="Gene3D" id="3.40.50.150">
    <property type="entry name" value="Vaccinia Virus protein VP39"/>
    <property type="match status" value="1"/>
</dbReference>
<dbReference type="InterPro" id="IPR023267">
    <property type="entry name" value="RCMT"/>
</dbReference>
<dbReference type="PROSITE" id="PS51686">
    <property type="entry name" value="SAM_MT_RSMB_NOP"/>
    <property type="match status" value="1"/>
</dbReference>
<dbReference type="Pfam" id="PF01189">
    <property type="entry name" value="Methyltr_RsmB-F"/>
    <property type="match status" value="1"/>
</dbReference>
<feature type="compositionally biased region" description="Polar residues" evidence="8">
    <location>
        <begin position="1"/>
        <end position="25"/>
    </location>
</feature>
<feature type="domain" description="SAM-dependent MTase RsmB/NOP-type" evidence="9">
    <location>
        <begin position="219"/>
        <end position="507"/>
    </location>
</feature>
<name>A0A1M6ER93_9ACTN</name>
<evidence type="ECO:0000256" key="6">
    <source>
        <dbReference type="ARBA" id="ARBA00059465"/>
    </source>
</evidence>
<dbReference type="PROSITE" id="PS01153">
    <property type="entry name" value="NOL1_NOP2_SUN"/>
    <property type="match status" value="1"/>
</dbReference>
<dbReference type="Proteomes" id="UP000184452">
    <property type="component" value="Unassembled WGS sequence"/>
</dbReference>
<accession>A0A1M6ER93</accession>
<dbReference type="Pfam" id="PF01029">
    <property type="entry name" value="NusB"/>
    <property type="match status" value="1"/>
</dbReference>
<dbReference type="FunFam" id="3.40.50.150:FF:000257">
    <property type="entry name" value="16S rRNA methyltransferase"/>
    <property type="match status" value="1"/>
</dbReference>
<gene>
    <name evidence="10" type="ORF">SAMN05421803_102379</name>
</gene>
<evidence type="ECO:0000259" key="9">
    <source>
        <dbReference type="PROSITE" id="PS51686"/>
    </source>
</evidence>
<evidence type="ECO:0000313" key="10">
    <source>
        <dbReference type="EMBL" id="SHI87978.1"/>
    </source>
</evidence>
<keyword evidence="5 7" id="KW-0694">RNA-binding</keyword>
<comment type="similarity">
    <text evidence="1 7">Belongs to the class I-like SAM-binding methyltransferase superfamily. RsmB/NOP family.</text>
</comment>
<dbReference type="InterPro" id="IPR029063">
    <property type="entry name" value="SAM-dependent_MTases_sf"/>
</dbReference>
<dbReference type="PANTHER" id="PTHR22807:SF53">
    <property type="entry name" value="RIBOSOMAL RNA SMALL SUBUNIT METHYLTRANSFERASE B-RELATED"/>
    <property type="match status" value="1"/>
</dbReference>
<feature type="binding site" evidence="7">
    <location>
        <position position="389"/>
    </location>
    <ligand>
        <name>S-adenosyl-L-methionine</name>
        <dbReference type="ChEBI" id="CHEBI:59789"/>
    </ligand>
</feature>
<protein>
    <submittedName>
        <fullName evidence="10">16S rRNA (Cytosine967-C5)-methyltransferase</fullName>
    </submittedName>
</protein>
<reference evidence="10 11" key="1">
    <citation type="submission" date="2016-11" db="EMBL/GenBank/DDBJ databases">
        <authorList>
            <person name="Jaros S."/>
            <person name="Januszkiewicz K."/>
            <person name="Wedrychowicz H."/>
        </authorList>
    </citation>
    <scope>NUCLEOTIDE SEQUENCE [LARGE SCALE GENOMIC DNA]</scope>
    <source>
        <strain evidence="10 11">CGMCC 4.5723</strain>
    </source>
</reference>
<feature type="binding site" evidence="7">
    <location>
        <begin position="320"/>
        <end position="326"/>
    </location>
    <ligand>
        <name>S-adenosyl-L-methionine</name>
        <dbReference type="ChEBI" id="CHEBI:59789"/>
    </ligand>
</feature>
<dbReference type="CDD" id="cd02440">
    <property type="entry name" value="AdoMet_MTases"/>
    <property type="match status" value="1"/>
</dbReference>
<dbReference type="PANTHER" id="PTHR22807">
    <property type="entry name" value="NOP2 YEAST -RELATED NOL1/NOP2/FMU SUN DOMAIN-CONTAINING"/>
    <property type="match status" value="1"/>
</dbReference>
<evidence type="ECO:0000256" key="4">
    <source>
        <dbReference type="ARBA" id="ARBA00022691"/>
    </source>
</evidence>
<evidence type="ECO:0000313" key="11">
    <source>
        <dbReference type="Proteomes" id="UP000184452"/>
    </source>
</evidence>
<dbReference type="GO" id="GO:0008173">
    <property type="term" value="F:RNA methyltransferase activity"/>
    <property type="evidence" value="ECO:0007669"/>
    <property type="project" value="InterPro"/>
</dbReference>
<dbReference type="GO" id="GO:0001510">
    <property type="term" value="P:RNA methylation"/>
    <property type="evidence" value="ECO:0007669"/>
    <property type="project" value="InterPro"/>
</dbReference>
<dbReference type="AlphaFoldDB" id="A0A1M6ER93"/>
<organism evidence="10 11">
    <name type="scientific">Nocardiopsis flavescens</name>
    <dbReference type="NCBI Taxonomy" id="758803"/>
    <lineage>
        <taxon>Bacteria</taxon>
        <taxon>Bacillati</taxon>
        <taxon>Actinomycetota</taxon>
        <taxon>Actinomycetes</taxon>
        <taxon>Streptosporangiales</taxon>
        <taxon>Nocardiopsidaceae</taxon>
        <taxon>Nocardiopsis</taxon>
    </lineage>
</organism>
<dbReference type="STRING" id="758803.SAMN05421803_102379"/>
<proteinExistence type="inferred from homology"/>
<feature type="region of interest" description="Disordered" evidence="8">
    <location>
        <begin position="1"/>
        <end position="55"/>
    </location>
</feature>
<evidence type="ECO:0000256" key="3">
    <source>
        <dbReference type="ARBA" id="ARBA00022679"/>
    </source>
</evidence>
<dbReference type="InterPro" id="IPR006027">
    <property type="entry name" value="NusB_RsmB_TIM44"/>
</dbReference>
<evidence type="ECO:0000256" key="1">
    <source>
        <dbReference type="ARBA" id="ARBA00007494"/>
    </source>
</evidence>
<dbReference type="SUPFAM" id="SSF48013">
    <property type="entry name" value="NusB-like"/>
    <property type="match status" value="1"/>
</dbReference>
<dbReference type="PRINTS" id="PR02008">
    <property type="entry name" value="RCMTFAMILY"/>
</dbReference>
<dbReference type="InterPro" id="IPR049560">
    <property type="entry name" value="MeTrfase_RsmB-F_NOP2_cat"/>
</dbReference>
<feature type="active site" description="Nucleophile" evidence="7">
    <location>
        <position position="442"/>
    </location>
</feature>
<dbReference type="InterPro" id="IPR001678">
    <property type="entry name" value="MeTrfase_RsmB-F_NOP2_dom"/>
</dbReference>
<keyword evidence="2 7" id="KW-0489">Methyltransferase</keyword>
<evidence type="ECO:0000256" key="2">
    <source>
        <dbReference type="ARBA" id="ARBA00022603"/>
    </source>
</evidence>
<dbReference type="EMBL" id="FQZK01000002">
    <property type="protein sequence ID" value="SHI87978.1"/>
    <property type="molecule type" value="Genomic_DNA"/>
</dbReference>
<keyword evidence="11" id="KW-1185">Reference proteome</keyword>
<dbReference type="InterPro" id="IPR018314">
    <property type="entry name" value="RsmB/NOL1/NOP2-like_CS"/>
</dbReference>
<feature type="compositionally biased region" description="Gly residues" evidence="8">
    <location>
        <begin position="36"/>
        <end position="45"/>
    </location>
</feature>
<feature type="binding site" evidence="7">
    <location>
        <position position="372"/>
    </location>
    <ligand>
        <name>S-adenosyl-L-methionine</name>
        <dbReference type="ChEBI" id="CHEBI:59789"/>
    </ligand>
</feature>